<gene>
    <name evidence="2" type="ORF">GALMADRAFT_90776</name>
</gene>
<dbReference type="Pfam" id="PF20236">
    <property type="entry name" value="DUF6593"/>
    <property type="match status" value="1"/>
</dbReference>
<evidence type="ECO:0000259" key="1">
    <source>
        <dbReference type="Pfam" id="PF20236"/>
    </source>
</evidence>
<dbReference type="InterPro" id="IPR046528">
    <property type="entry name" value="DUF6593"/>
</dbReference>
<protein>
    <recommendedName>
        <fullName evidence="1">DUF6593 domain-containing protein</fullName>
    </recommendedName>
</protein>
<accession>A0A067TT59</accession>
<reference evidence="3" key="1">
    <citation type="journal article" date="2014" name="Proc. Natl. Acad. Sci. U.S.A.">
        <title>Extensive sampling of basidiomycete genomes demonstrates inadequacy of the white-rot/brown-rot paradigm for wood decay fungi.</title>
        <authorList>
            <person name="Riley R."/>
            <person name="Salamov A.A."/>
            <person name="Brown D.W."/>
            <person name="Nagy L.G."/>
            <person name="Floudas D."/>
            <person name="Held B.W."/>
            <person name="Levasseur A."/>
            <person name="Lombard V."/>
            <person name="Morin E."/>
            <person name="Otillar R."/>
            <person name="Lindquist E.A."/>
            <person name="Sun H."/>
            <person name="LaButti K.M."/>
            <person name="Schmutz J."/>
            <person name="Jabbour D."/>
            <person name="Luo H."/>
            <person name="Baker S.E."/>
            <person name="Pisabarro A.G."/>
            <person name="Walton J.D."/>
            <person name="Blanchette R.A."/>
            <person name="Henrissat B."/>
            <person name="Martin F."/>
            <person name="Cullen D."/>
            <person name="Hibbett D.S."/>
            <person name="Grigoriev I.V."/>
        </authorList>
    </citation>
    <scope>NUCLEOTIDE SEQUENCE [LARGE SCALE GENOMIC DNA]</scope>
    <source>
        <strain evidence="3">CBS 339.88</strain>
    </source>
</reference>
<dbReference type="HOGENOM" id="CLU_084280_4_1_1"/>
<dbReference type="AlphaFoldDB" id="A0A067TT59"/>
<name>A0A067TT59_GALM3</name>
<evidence type="ECO:0000313" key="3">
    <source>
        <dbReference type="Proteomes" id="UP000027222"/>
    </source>
</evidence>
<feature type="domain" description="DUF6593" evidence="1">
    <location>
        <begin position="11"/>
        <end position="171"/>
    </location>
</feature>
<dbReference type="OrthoDB" id="3360976at2759"/>
<evidence type="ECO:0000313" key="2">
    <source>
        <dbReference type="EMBL" id="KDR82168.1"/>
    </source>
</evidence>
<organism evidence="2 3">
    <name type="scientific">Galerina marginata (strain CBS 339.88)</name>
    <dbReference type="NCBI Taxonomy" id="685588"/>
    <lineage>
        <taxon>Eukaryota</taxon>
        <taxon>Fungi</taxon>
        <taxon>Dikarya</taxon>
        <taxon>Basidiomycota</taxon>
        <taxon>Agaricomycotina</taxon>
        <taxon>Agaricomycetes</taxon>
        <taxon>Agaricomycetidae</taxon>
        <taxon>Agaricales</taxon>
        <taxon>Agaricineae</taxon>
        <taxon>Strophariaceae</taxon>
        <taxon>Galerina</taxon>
    </lineage>
</organism>
<proteinExistence type="predicted"/>
<dbReference type="EMBL" id="KL142370">
    <property type="protein sequence ID" value="KDR82168.1"/>
    <property type="molecule type" value="Genomic_DNA"/>
</dbReference>
<keyword evidence="3" id="KW-1185">Reference proteome</keyword>
<dbReference type="Proteomes" id="UP000027222">
    <property type="component" value="Unassembled WGS sequence"/>
</dbReference>
<sequence length="185" mass="21196">MPSRHLYLSSNKPWKSTFTTVEGQVIYKAESGRTITISRILQSLNHGNTLMDSFEHLAEIEYHTFRKSRIRYGGRDQTVNEFFRKQGWGFFGRNRVFTGPNGREYLWKLGSSACKLFLNDSSKAPVAYFHRKKRGILRESRPASLEIFAEGEHMVDLIVVTFVYMEKYRKENEQSTQAGAGAGGG</sequence>